<organism evidence="1">
    <name type="scientific">Amblyomma aureolatum</name>
    <dbReference type="NCBI Taxonomy" id="187763"/>
    <lineage>
        <taxon>Eukaryota</taxon>
        <taxon>Metazoa</taxon>
        <taxon>Ecdysozoa</taxon>
        <taxon>Arthropoda</taxon>
        <taxon>Chelicerata</taxon>
        <taxon>Arachnida</taxon>
        <taxon>Acari</taxon>
        <taxon>Parasitiformes</taxon>
        <taxon>Ixodida</taxon>
        <taxon>Ixodoidea</taxon>
        <taxon>Ixodidae</taxon>
        <taxon>Amblyomminae</taxon>
        <taxon>Amblyomma</taxon>
    </lineage>
</organism>
<sequence length="184" mass="21393">QVRENLNTSIDQFYNTSERIWTYTSAYGTDDNLSCLVDVTDNTTGSLLYFDRSWFMNEKREEVPLKGFLYKNRTTGRSNIMSLYEPDFTSGSLISGLLGKEFGLEQLLYQSDDNSCGVVKFLKQKFIRYDLRVWNCSLQVGPHENCTNYFAQAVKKHEKYGKLNERKVYEPKCHALLWPTEGCQ</sequence>
<feature type="non-terminal residue" evidence="1">
    <location>
        <position position="1"/>
    </location>
</feature>
<evidence type="ECO:0000313" key="1">
    <source>
        <dbReference type="EMBL" id="JAT93154.1"/>
    </source>
</evidence>
<proteinExistence type="evidence at transcript level"/>
<reference evidence="1" key="1">
    <citation type="journal article" date="2017" name="Front. Cell. Infect. Microbiol.">
        <title>The Distinct Transcriptional Response of the Midgut of Amblyomma sculptum and Amblyomma aureolatum Ticks to Rickettsia rickettsii Correlates to Their Differences in Susceptibility to Infection.</title>
        <authorList>
            <person name="Martins L.A."/>
            <person name="Galletti M.F.B.M."/>
            <person name="Ribeiro J.M."/>
            <person name="Fujita A."/>
            <person name="Costa F.B."/>
            <person name="Labruna M.B."/>
            <person name="Daffre S."/>
            <person name="Fogaca A.C."/>
        </authorList>
    </citation>
    <scope>NUCLEOTIDE SEQUENCE</scope>
</reference>
<dbReference type="EMBL" id="GFAC01006034">
    <property type="protein sequence ID" value="JAT93154.1"/>
    <property type="molecule type" value="mRNA"/>
</dbReference>
<protein>
    <submittedName>
        <fullName evidence="1">Putative lipocalin-3 1 lipocalin</fullName>
    </submittedName>
</protein>
<dbReference type="AlphaFoldDB" id="A0A1E1X1N9"/>
<accession>A0A1E1X1N9</accession>
<name>A0A1E1X1N9_9ACAR</name>